<reference evidence="2" key="1">
    <citation type="journal article" date="2014" name="Int. J. Syst. Evol. Microbiol.">
        <title>Complete genome of a new Firmicutes species belonging to the dominant human colonic microbiota ('Ruminococcus bicirculans') reveals two chromosomes and a selective capacity to utilize plant glucans.</title>
        <authorList>
            <consortium name="NISC Comparative Sequencing Program"/>
            <person name="Wegmann U."/>
            <person name="Louis P."/>
            <person name="Goesmann A."/>
            <person name="Henrissat B."/>
            <person name="Duncan S.H."/>
            <person name="Flint H.J."/>
        </authorList>
    </citation>
    <scope>NUCLEOTIDE SEQUENCE</scope>
    <source>
        <strain evidence="2">VKM Ac-1246</strain>
    </source>
</reference>
<keyword evidence="1" id="KW-0472">Membrane</keyword>
<evidence type="ECO:0008006" key="4">
    <source>
        <dbReference type="Google" id="ProtNLM"/>
    </source>
</evidence>
<dbReference type="EMBL" id="BSEL01000005">
    <property type="protein sequence ID" value="GLJ68910.1"/>
    <property type="molecule type" value="Genomic_DNA"/>
</dbReference>
<evidence type="ECO:0000313" key="3">
    <source>
        <dbReference type="Proteomes" id="UP001142292"/>
    </source>
</evidence>
<evidence type="ECO:0000313" key="2">
    <source>
        <dbReference type="EMBL" id="GLJ68910.1"/>
    </source>
</evidence>
<dbReference type="InterPro" id="IPR019099">
    <property type="entry name" value="Uncharacterised_PGPGW_TM"/>
</dbReference>
<keyword evidence="1" id="KW-0812">Transmembrane</keyword>
<name>A0ABQ5SZ79_9ACTN</name>
<reference evidence="2" key="2">
    <citation type="submission" date="2023-01" db="EMBL/GenBank/DDBJ databases">
        <authorList>
            <person name="Sun Q."/>
            <person name="Evtushenko L."/>
        </authorList>
    </citation>
    <scope>NUCLEOTIDE SEQUENCE</scope>
    <source>
        <strain evidence="2">VKM Ac-1246</strain>
    </source>
</reference>
<protein>
    <recommendedName>
        <fullName evidence="4">Transmembrane protein (PGPGW)</fullName>
    </recommendedName>
</protein>
<accession>A0ABQ5SZ79</accession>
<gene>
    <name evidence="2" type="ORF">GCM10017579_29460</name>
</gene>
<feature type="transmembrane region" description="Helical" evidence="1">
    <location>
        <begin position="137"/>
        <end position="158"/>
    </location>
</feature>
<keyword evidence="3" id="KW-1185">Reference proteome</keyword>
<proteinExistence type="predicted"/>
<comment type="caution">
    <text evidence="2">The sequence shown here is derived from an EMBL/GenBank/DDBJ whole genome shotgun (WGS) entry which is preliminary data.</text>
</comment>
<dbReference type="Proteomes" id="UP001142292">
    <property type="component" value="Unassembled WGS sequence"/>
</dbReference>
<organism evidence="2 3">
    <name type="scientific">Nocardioides luteus</name>
    <dbReference type="NCBI Taxonomy" id="1844"/>
    <lineage>
        <taxon>Bacteria</taxon>
        <taxon>Bacillati</taxon>
        <taxon>Actinomycetota</taxon>
        <taxon>Actinomycetes</taxon>
        <taxon>Propionibacteriales</taxon>
        <taxon>Nocardioidaceae</taxon>
        <taxon>Nocardioides</taxon>
    </lineage>
</organism>
<keyword evidence="1" id="KW-1133">Transmembrane helix</keyword>
<dbReference type="Pfam" id="PF09656">
    <property type="entry name" value="PGPGW"/>
    <property type="match status" value="1"/>
</dbReference>
<evidence type="ECO:0000256" key="1">
    <source>
        <dbReference type="SAM" id="Phobius"/>
    </source>
</evidence>
<feature type="transmembrane region" description="Helical" evidence="1">
    <location>
        <begin position="98"/>
        <end position="117"/>
    </location>
</feature>
<sequence length="185" mass="20137">MTDRNPLVGLGVVPEWQAIPMKSLAGAAAKRLAYETVGWLLVVAGIAAMVLPGPGLLMLFGGLAVLSRQYAWARRYVEPVRLRAMRGVAEGVETWPRIILSTLGSLCIGAVGVVFLISPPAPHWWPLEATFWLLGGAWTGVTLLASSALALGILFYSYRRFHGHPDARHQLDEDIEHTGEMNRVA</sequence>
<feature type="transmembrane region" description="Helical" evidence="1">
    <location>
        <begin position="39"/>
        <end position="66"/>
    </location>
</feature>